<organism evidence="2 3">
    <name type="scientific">Candidatus Buchananbacteria bacterium RIFCSPHIGHO2_01_FULL_44_11</name>
    <dbReference type="NCBI Taxonomy" id="1797535"/>
    <lineage>
        <taxon>Bacteria</taxon>
        <taxon>Candidatus Buchananiibacteriota</taxon>
    </lineage>
</organism>
<feature type="domain" description="Amine oxidase" evidence="1">
    <location>
        <begin position="12"/>
        <end position="389"/>
    </location>
</feature>
<sequence length="433" mass="49206">MKKKFGILGGGIAGLSLAYFLKDKSAVIIEKNDALGGLCRSYNINGLAYDIGPHIMFSKNKAVLDLMTTITPTQQLERSNQIFLKGSYIKYPFENFLGMLKAKADIQYCLEKFLDNPYQNQPATNMLAFFLKTFGEGITELYLRPYNEKIWKFDPALMDTQMVERIPQPPKEDIINAAAGKYSEGYTHQLYFSYPIAGGYQSMVDAFSQKLSAQAVTIARGEPITKIESAAKNWLVTTGKNRYQFDQIINCLPIHEFIKVLAGVPDIIQQTVAAMKYNSIYIVIINVKKDLVGNHFAVMVPQPDVIFHRISKLDFLGSNYHLADSASFMAEVTFRSGDQYDQMPEAQLVSRCIDDMVKLGFIESKEMVNFTDCRREKYAYVIYDLSHRTNTDKVLSYLREQGIESNGRFAEFEYENSDKVIEKSMVLAQKINQ</sequence>
<proteinExistence type="predicted"/>
<dbReference type="GO" id="GO:0050660">
    <property type="term" value="F:flavin adenine dinucleotide binding"/>
    <property type="evidence" value="ECO:0007669"/>
    <property type="project" value="TreeGrafter"/>
</dbReference>
<dbReference type="Proteomes" id="UP000178240">
    <property type="component" value="Unassembled WGS sequence"/>
</dbReference>
<protein>
    <recommendedName>
        <fullName evidence="1">Amine oxidase domain-containing protein</fullName>
    </recommendedName>
</protein>
<name>A0A1G1Y0W4_9BACT</name>
<dbReference type="Pfam" id="PF01593">
    <property type="entry name" value="Amino_oxidase"/>
    <property type="match status" value="1"/>
</dbReference>
<dbReference type="GO" id="GO:0005829">
    <property type="term" value="C:cytosol"/>
    <property type="evidence" value="ECO:0007669"/>
    <property type="project" value="TreeGrafter"/>
</dbReference>
<dbReference type="SUPFAM" id="SSF51905">
    <property type="entry name" value="FAD/NAD(P)-binding domain"/>
    <property type="match status" value="1"/>
</dbReference>
<dbReference type="STRING" id="1797535.A2744_01335"/>
<dbReference type="EMBL" id="MHIE01000025">
    <property type="protein sequence ID" value="OGY45197.1"/>
    <property type="molecule type" value="Genomic_DNA"/>
</dbReference>
<dbReference type="PANTHER" id="PTHR21197">
    <property type="entry name" value="UDP-GALACTOPYRANOSE MUTASE"/>
    <property type="match status" value="1"/>
</dbReference>
<dbReference type="InterPro" id="IPR036188">
    <property type="entry name" value="FAD/NAD-bd_sf"/>
</dbReference>
<comment type="caution">
    <text evidence="2">The sequence shown here is derived from an EMBL/GenBank/DDBJ whole genome shotgun (WGS) entry which is preliminary data.</text>
</comment>
<accession>A0A1G1Y0W4</accession>
<dbReference type="PANTHER" id="PTHR21197:SF0">
    <property type="entry name" value="UDP-GALACTOPYRANOSE MUTASE"/>
    <property type="match status" value="1"/>
</dbReference>
<dbReference type="AlphaFoldDB" id="A0A1G1Y0W4"/>
<gene>
    <name evidence="2" type="ORF">A2744_01335</name>
</gene>
<dbReference type="InterPro" id="IPR002937">
    <property type="entry name" value="Amino_oxidase"/>
</dbReference>
<dbReference type="Gene3D" id="3.50.50.60">
    <property type="entry name" value="FAD/NAD(P)-binding domain"/>
    <property type="match status" value="1"/>
</dbReference>
<evidence type="ECO:0000259" key="1">
    <source>
        <dbReference type="Pfam" id="PF01593"/>
    </source>
</evidence>
<dbReference type="GO" id="GO:0016491">
    <property type="term" value="F:oxidoreductase activity"/>
    <property type="evidence" value="ECO:0007669"/>
    <property type="project" value="InterPro"/>
</dbReference>
<reference evidence="2 3" key="1">
    <citation type="journal article" date="2016" name="Nat. Commun.">
        <title>Thousands of microbial genomes shed light on interconnected biogeochemical processes in an aquifer system.</title>
        <authorList>
            <person name="Anantharaman K."/>
            <person name="Brown C.T."/>
            <person name="Hug L.A."/>
            <person name="Sharon I."/>
            <person name="Castelle C.J."/>
            <person name="Probst A.J."/>
            <person name="Thomas B.C."/>
            <person name="Singh A."/>
            <person name="Wilkins M.J."/>
            <person name="Karaoz U."/>
            <person name="Brodie E.L."/>
            <person name="Williams K.H."/>
            <person name="Hubbard S.S."/>
            <person name="Banfield J.F."/>
        </authorList>
    </citation>
    <scope>NUCLEOTIDE SEQUENCE [LARGE SCALE GENOMIC DNA]</scope>
</reference>
<evidence type="ECO:0000313" key="2">
    <source>
        <dbReference type="EMBL" id="OGY45197.1"/>
    </source>
</evidence>
<dbReference type="GO" id="GO:0008767">
    <property type="term" value="F:UDP-galactopyranose mutase activity"/>
    <property type="evidence" value="ECO:0007669"/>
    <property type="project" value="TreeGrafter"/>
</dbReference>
<evidence type="ECO:0000313" key="3">
    <source>
        <dbReference type="Proteomes" id="UP000178240"/>
    </source>
</evidence>